<comment type="caution">
    <text evidence="2">The sequence shown here is derived from an EMBL/GenBank/DDBJ whole genome shotgun (WGS) entry which is preliminary data.</text>
</comment>
<evidence type="ECO:0000256" key="1">
    <source>
        <dbReference type="SAM" id="SignalP"/>
    </source>
</evidence>
<feature type="signal peptide" evidence="1">
    <location>
        <begin position="1"/>
        <end position="18"/>
    </location>
</feature>
<protein>
    <submittedName>
        <fullName evidence="2">Uncharacterized protein</fullName>
    </submittedName>
</protein>
<dbReference type="EMBL" id="LNIX01000057">
    <property type="protein sequence ID" value="OXA37442.1"/>
    <property type="molecule type" value="Genomic_DNA"/>
</dbReference>
<dbReference type="Proteomes" id="UP000198287">
    <property type="component" value="Unassembled WGS sequence"/>
</dbReference>
<feature type="chain" id="PRO_5013347825" evidence="1">
    <location>
        <begin position="19"/>
        <end position="372"/>
    </location>
</feature>
<name>A0A226CVM1_FOLCA</name>
<sequence length="372" mass="40550">METKIFLVSLLTFALISSQKVSGPDRIPCDLVWVADQDGRSPDQNIVAFNSDDIVARINISGLLIPARLVPDDGKAYAPLLSDGSIIESSTYEVLTNPKNCIVTWEESTMTQNNAVITSGFGIGRAHLVDEEGNFNTVGGAIVDGKELHVSINGKQEIAQEFQILTSVYPLMHCHLYNFTIKLDQITPNYVQQIESETITNSGSDTTHEINHGGTIEQLFQLTESGLQWKGVSNLDLSLIFGNVAITSSDQITIQDGKDYRVTISQNRDLSFKKSLTLRQEGDDNKKLLVCSAAKIFIGEVQYEAWGRFESNGMGGDEISGILANRGSNVEFTNGQSAVAPVRGVIKGRFYMGKMTSVMPITDEGGNSCPSI</sequence>
<gene>
    <name evidence="2" type="ORF">Fcan01_27815</name>
</gene>
<keyword evidence="3" id="KW-1185">Reference proteome</keyword>
<organism evidence="2 3">
    <name type="scientific">Folsomia candida</name>
    <name type="common">Springtail</name>
    <dbReference type="NCBI Taxonomy" id="158441"/>
    <lineage>
        <taxon>Eukaryota</taxon>
        <taxon>Metazoa</taxon>
        <taxon>Ecdysozoa</taxon>
        <taxon>Arthropoda</taxon>
        <taxon>Hexapoda</taxon>
        <taxon>Collembola</taxon>
        <taxon>Entomobryomorpha</taxon>
        <taxon>Isotomoidea</taxon>
        <taxon>Isotomidae</taxon>
        <taxon>Proisotominae</taxon>
        <taxon>Folsomia</taxon>
    </lineage>
</organism>
<dbReference type="AlphaFoldDB" id="A0A226CVM1"/>
<keyword evidence="1" id="KW-0732">Signal</keyword>
<accession>A0A226CVM1</accession>
<dbReference type="OrthoDB" id="1925699at2759"/>
<evidence type="ECO:0000313" key="2">
    <source>
        <dbReference type="EMBL" id="OXA37442.1"/>
    </source>
</evidence>
<evidence type="ECO:0000313" key="3">
    <source>
        <dbReference type="Proteomes" id="UP000198287"/>
    </source>
</evidence>
<reference evidence="2 3" key="1">
    <citation type="submission" date="2015-12" db="EMBL/GenBank/DDBJ databases">
        <title>The genome of Folsomia candida.</title>
        <authorList>
            <person name="Faddeeva A."/>
            <person name="Derks M.F."/>
            <person name="Anvar Y."/>
            <person name="Smit S."/>
            <person name="Van Straalen N."/>
            <person name="Roelofs D."/>
        </authorList>
    </citation>
    <scope>NUCLEOTIDE SEQUENCE [LARGE SCALE GENOMIC DNA]</scope>
    <source>
        <strain evidence="2 3">VU population</strain>
        <tissue evidence="2">Whole body</tissue>
    </source>
</reference>
<proteinExistence type="predicted"/>